<feature type="region of interest" description="Disordered" evidence="6">
    <location>
        <begin position="91"/>
        <end position="154"/>
    </location>
</feature>
<comment type="subcellular location">
    <subcellularLocation>
        <location evidence="1">Cytoplasm</location>
    </subcellularLocation>
</comment>
<dbReference type="GeneID" id="28979015"/>
<proteinExistence type="inferred from homology"/>
<evidence type="ECO:0000256" key="4">
    <source>
        <dbReference type="ARBA" id="ARBA00022980"/>
    </source>
</evidence>
<reference evidence="8 9" key="1">
    <citation type="journal article" date="2015" name="Front. Microbiol.">
        <title>Genome sequence of the plant growth promoting endophytic yeast Rhodotorula graminis WP1.</title>
        <authorList>
            <person name="Firrincieli A."/>
            <person name="Otillar R."/>
            <person name="Salamov A."/>
            <person name="Schmutz J."/>
            <person name="Khan Z."/>
            <person name="Redman R.S."/>
            <person name="Fleck N.D."/>
            <person name="Lindquist E."/>
            <person name="Grigoriev I.V."/>
            <person name="Doty S.L."/>
        </authorList>
    </citation>
    <scope>NUCLEOTIDE SEQUENCE [LARGE SCALE GENOMIC DNA]</scope>
    <source>
        <strain evidence="8 9">WP1</strain>
    </source>
</reference>
<dbReference type="EMBL" id="KQ474076">
    <property type="protein sequence ID" value="KPV76367.1"/>
    <property type="molecule type" value="Genomic_DNA"/>
</dbReference>
<dbReference type="InterPro" id="IPR036388">
    <property type="entry name" value="WH-like_DNA-bd_sf"/>
</dbReference>
<dbReference type="InterPro" id="IPR037447">
    <property type="entry name" value="Ribosomal_eS10"/>
</dbReference>
<dbReference type="AlphaFoldDB" id="A0A194S6Z8"/>
<name>A0A194S6Z8_RHOGW</name>
<organism evidence="8 9">
    <name type="scientific">Rhodotorula graminis (strain WP1)</name>
    <dbReference type="NCBI Taxonomy" id="578459"/>
    <lineage>
        <taxon>Eukaryota</taxon>
        <taxon>Fungi</taxon>
        <taxon>Dikarya</taxon>
        <taxon>Basidiomycota</taxon>
        <taxon>Pucciniomycotina</taxon>
        <taxon>Microbotryomycetes</taxon>
        <taxon>Sporidiobolales</taxon>
        <taxon>Sporidiobolaceae</taxon>
        <taxon>Rhodotorula</taxon>
    </lineage>
</organism>
<protein>
    <recommendedName>
        <fullName evidence="7">Plectin/eS10 N-terminal domain-containing protein</fullName>
    </recommendedName>
</protein>
<evidence type="ECO:0000256" key="1">
    <source>
        <dbReference type="ARBA" id="ARBA00004496"/>
    </source>
</evidence>
<accession>A0A194S6Z8</accession>
<dbReference type="PANTHER" id="PTHR12146">
    <property type="entry name" value="40S RIBOSOMAL PROTEIN S10"/>
    <property type="match status" value="1"/>
</dbReference>
<evidence type="ECO:0000313" key="9">
    <source>
        <dbReference type="Proteomes" id="UP000053890"/>
    </source>
</evidence>
<feature type="compositionally biased region" description="Low complexity" evidence="6">
    <location>
        <begin position="99"/>
        <end position="110"/>
    </location>
</feature>
<feature type="compositionally biased region" description="Basic and acidic residues" evidence="6">
    <location>
        <begin position="114"/>
        <end position="140"/>
    </location>
</feature>
<sequence>MIIPKADRRTIYENLFKEGVLVAKKDFNAPKHQELDVKNLFVIKACQSLTSRGYLTTHFSWQYYYYTLTPEGIDYLREYLHLPAEIVPATHKKQVRAARPGQGPQRPEGGAYRAPREGGADGYRRREQGGKEEGAGDFRPRFAGVGRGGPRTEA</sequence>
<dbReference type="STRING" id="578459.A0A194S6Z8"/>
<dbReference type="Gene3D" id="1.10.10.10">
    <property type="entry name" value="Winged helix-like DNA-binding domain superfamily/Winged helix DNA-binding domain"/>
    <property type="match status" value="1"/>
</dbReference>
<dbReference type="GO" id="GO:0022627">
    <property type="term" value="C:cytosolic small ribosomal subunit"/>
    <property type="evidence" value="ECO:0007669"/>
    <property type="project" value="TreeGrafter"/>
</dbReference>
<dbReference type="GO" id="GO:0003735">
    <property type="term" value="F:structural constituent of ribosome"/>
    <property type="evidence" value="ECO:0007669"/>
    <property type="project" value="TreeGrafter"/>
</dbReference>
<gene>
    <name evidence="8" type="ORF">RHOBADRAFT_64739</name>
</gene>
<evidence type="ECO:0000256" key="3">
    <source>
        <dbReference type="ARBA" id="ARBA00022490"/>
    </source>
</evidence>
<dbReference type="GO" id="GO:0003723">
    <property type="term" value="F:RNA binding"/>
    <property type="evidence" value="ECO:0007669"/>
    <property type="project" value="TreeGrafter"/>
</dbReference>
<evidence type="ECO:0000256" key="5">
    <source>
        <dbReference type="ARBA" id="ARBA00023274"/>
    </source>
</evidence>
<comment type="similarity">
    <text evidence="2">Belongs to the eukaryotic ribosomal protein eS10 family.</text>
</comment>
<feature type="compositionally biased region" description="Gly residues" evidence="6">
    <location>
        <begin position="145"/>
        <end position="154"/>
    </location>
</feature>
<dbReference type="Proteomes" id="UP000053890">
    <property type="component" value="Unassembled WGS sequence"/>
</dbReference>
<dbReference type="Pfam" id="PF03501">
    <property type="entry name" value="S10_plectin"/>
    <property type="match status" value="1"/>
</dbReference>
<dbReference type="InterPro" id="IPR005326">
    <property type="entry name" value="Plectin_eS10_N"/>
</dbReference>
<evidence type="ECO:0000256" key="6">
    <source>
        <dbReference type="SAM" id="MobiDB-lite"/>
    </source>
</evidence>
<feature type="domain" description="Plectin/eS10 N-terminal" evidence="7">
    <location>
        <begin position="3"/>
        <end position="94"/>
    </location>
</feature>
<dbReference type="OMA" id="YRRRDQE"/>
<evidence type="ECO:0000313" key="8">
    <source>
        <dbReference type="EMBL" id="KPV76367.1"/>
    </source>
</evidence>
<keyword evidence="4" id="KW-0689">Ribosomal protein</keyword>
<dbReference type="RefSeq" id="XP_018272416.1">
    <property type="nucleotide sequence ID" value="XM_018418568.1"/>
</dbReference>
<evidence type="ECO:0000256" key="2">
    <source>
        <dbReference type="ARBA" id="ARBA00007278"/>
    </source>
</evidence>
<dbReference type="OrthoDB" id="5211809at2759"/>
<dbReference type="PANTHER" id="PTHR12146:SF0">
    <property type="entry name" value="RIBOSOMAL PROTEIN S10"/>
    <property type="match status" value="1"/>
</dbReference>
<keyword evidence="9" id="KW-1185">Reference proteome</keyword>
<dbReference type="FunFam" id="1.10.10.10:FF:000025">
    <property type="entry name" value="40S ribosomal protein S10"/>
    <property type="match status" value="1"/>
</dbReference>
<evidence type="ECO:0000259" key="7">
    <source>
        <dbReference type="Pfam" id="PF03501"/>
    </source>
</evidence>
<keyword evidence="5" id="KW-0687">Ribonucleoprotein</keyword>
<keyword evidence="3" id="KW-0963">Cytoplasm</keyword>